<dbReference type="InterPro" id="IPR050252">
    <property type="entry name" value="Beta/Gamma-Crystallin"/>
</dbReference>
<sequence>ILMEINPNEDSSPHDRSFPKDNFPPYGGPPPGYAPYPPTYSPSPYGSEKFYPTSTDVPQFGVQISIHLESNPKLVLDVAGASRDPGAKVILWTEHGGANQKWMYEKSGIIRSVNSGLALDVAGGSNKGANLIQWPPHFGENQQWIFDNGLIKLKSGDLCVDVGGGKCEEGTDIIAWTPHGQSNQRFIIRY</sequence>
<dbReference type="AlphaFoldDB" id="G9I461"/>
<dbReference type="CDD" id="cd00161">
    <property type="entry name" value="beta-trefoil_Ricin-like"/>
    <property type="match status" value="1"/>
</dbReference>
<name>G9I461_COPFO</name>
<protein>
    <submittedName>
        <fullName evidence="3">Carbohydrate binding module</fullName>
    </submittedName>
</protein>
<feature type="domain" description="Ricin B lectin" evidence="2">
    <location>
        <begin position="60"/>
        <end position="189"/>
    </location>
</feature>
<accession>G9I461</accession>
<dbReference type="InterPro" id="IPR000772">
    <property type="entry name" value="Ricin_B_lectin"/>
</dbReference>
<evidence type="ECO:0000256" key="1">
    <source>
        <dbReference type="SAM" id="MobiDB-lite"/>
    </source>
</evidence>
<dbReference type="InterPro" id="IPR035992">
    <property type="entry name" value="Ricin_B-like_lectins"/>
</dbReference>
<proteinExistence type="evidence at transcript level"/>
<organism evidence="3">
    <name type="scientific">Coptotermes formosanus</name>
    <name type="common">Formosan subterranean termite</name>
    <dbReference type="NCBI Taxonomy" id="36987"/>
    <lineage>
        <taxon>Eukaryota</taxon>
        <taxon>Metazoa</taxon>
        <taxon>Ecdysozoa</taxon>
        <taxon>Arthropoda</taxon>
        <taxon>Hexapoda</taxon>
        <taxon>Insecta</taxon>
        <taxon>Pterygota</taxon>
        <taxon>Neoptera</taxon>
        <taxon>Polyneoptera</taxon>
        <taxon>Dictyoptera</taxon>
        <taxon>Blattodea</taxon>
        <taxon>Blattoidea</taxon>
        <taxon>Termitoidae</taxon>
        <taxon>Rhinotermitidae</taxon>
        <taxon>Coptotermes</taxon>
    </lineage>
</organism>
<evidence type="ECO:0000313" key="3">
    <source>
        <dbReference type="EMBL" id="AEW67355.1"/>
    </source>
</evidence>
<evidence type="ECO:0000259" key="2">
    <source>
        <dbReference type="SMART" id="SM00458"/>
    </source>
</evidence>
<feature type="non-terminal residue" evidence="3">
    <location>
        <position position="1"/>
    </location>
</feature>
<dbReference type="Pfam" id="PF00652">
    <property type="entry name" value="Ricin_B_lectin"/>
    <property type="match status" value="1"/>
</dbReference>
<feature type="compositionally biased region" description="Pro residues" evidence="1">
    <location>
        <begin position="26"/>
        <end position="41"/>
    </location>
</feature>
<dbReference type="GO" id="GO:0007601">
    <property type="term" value="P:visual perception"/>
    <property type="evidence" value="ECO:0007669"/>
    <property type="project" value="TreeGrafter"/>
</dbReference>
<dbReference type="SUPFAM" id="SSF50370">
    <property type="entry name" value="Ricin B-like lectins"/>
    <property type="match status" value="1"/>
</dbReference>
<dbReference type="GO" id="GO:0005212">
    <property type="term" value="F:structural constituent of eye lens"/>
    <property type="evidence" value="ECO:0007669"/>
    <property type="project" value="TreeGrafter"/>
</dbReference>
<dbReference type="PROSITE" id="PS50231">
    <property type="entry name" value="RICIN_B_LECTIN"/>
    <property type="match status" value="1"/>
</dbReference>
<dbReference type="SMART" id="SM00458">
    <property type="entry name" value="RICIN"/>
    <property type="match status" value="1"/>
</dbReference>
<feature type="region of interest" description="Disordered" evidence="1">
    <location>
        <begin position="1"/>
        <end position="41"/>
    </location>
</feature>
<dbReference type="EMBL" id="JN565073">
    <property type="protein sequence ID" value="AEW67355.1"/>
    <property type="molecule type" value="mRNA"/>
</dbReference>
<dbReference type="PANTHER" id="PTHR11818:SF42">
    <property type="entry name" value="VOLTAGE-GATED HYDROGEN CHANNEL 1"/>
    <property type="match status" value="1"/>
</dbReference>
<dbReference type="Gene3D" id="2.80.10.50">
    <property type="match status" value="3"/>
</dbReference>
<dbReference type="PANTHER" id="PTHR11818">
    <property type="entry name" value="BETA/GAMMA CRYSTALLIN"/>
    <property type="match status" value="1"/>
</dbReference>
<reference evidence="3" key="1">
    <citation type="journal article" date="2012" name="Insect Mol. Biol.">
        <title>Carbohydrate-active enzymes revealed in Coptotermes formosanus (Isoptera: Rhinotermitidae) transcriptome.</title>
        <authorList>
            <person name="Zhang D."/>
            <person name="Lax A.R."/>
            <person name="Henrissat B."/>
            <person name="Coutinho P."/>
            <person name="Katiya N."/>
            <person name="Nierman W.C."/>
            <person name="Fedorova N."/>
        </authorList>
    </citation>
    <scope>NUCLEOTIDE SEQUENCE</scope>
</reference>